<evidence type="ECO:0000256" key="10">
    <source>
        <dbReference type="RuleBase" id="RU003756"/>
    </source>
</evidence>
<feature type="binding site" evidence="9">
    <location>
        <begin position="620"/>
        <end position="627"/>
    </location>
    <ligand>
        <name>ATP</name>
        <dbReference type="ChEBI" id="CHEBI:30616"/>
    </ligand>
</feature>
<evidence type="ECO:0000256" key="3">
    <source>
        <dbReference type="ARBA" id="ARBA00022741"/>
    </source>
</evidence>
<evidence type="ECO:0000313" key="12">
    <source>
        <dbReference type="EMBL" id="QTL37050.1"/>
    </source>
</evidence>
<dbReference type="Pfam" id="PF05192">
    <property type="entry name" value="MutS_III"/>
    <property type="match status" value="1"/>
</dbReference>
<keyword evidence="7 9" id="KW-0234">DNA repair</keyword>
<sequence length="862" mass="95611">MSLDLYSEHTIKQQTPMMQQYLRIKAQHPDILLFYRMGDFYELFFDDAIRAAQLLDISQTHRGKAGGAPIPMAGVPYHAVENYLARLVQMGESVAICEQVGDPATSKGPVERKVVRIVTPGTVTDEALLQERQDNLLAALWQDKQQYGVAYLDINSGRFNIVELATDEALTSTLQRLQPAELLYPESFSNLLVLEQVKGARRRPDWEFDLDTATHLLCQQFGTQDLIGFGVAEAKAGLIAAGCVMQYVKDTQRTALPHIRAITLEKNEHAVILDAATRKNLELTVNLSGSIENTLAQVLDKTATPMGSRLLKRRIHTPVRNRDELNARLNAIASLIESQLNIEVYDALRQIGDIERVVARLALCNARPRDLTRLRNALQALPPLHHLLGESNDPRLQQIRAHSPTLPKLQDLLERAIIDNPPVLIRDGGVIAPGYNSELDEWRALSEGATDVLDQLEERERERTGISTLKIGYNKVHGFYIEISKANSHLAPPEYIRRQTLKNNERYIIPELKEHEDKVLGSQSKALALEKQLYEELFTLIAPYIEQLQTMAAALADLDVLNTLAERAQTLDYCKPELSNGDEIHIEAGRHPVVEQVSKEPFIANPVHLNADRKMLIITGPNMGGKSTYMRQTALIVLMAHIGSYVPASAAQIGKVDRIFTRIGASDDLASGRSTFMVEMTETATILNNATAQSLVLMDEIGRGTSTYDGLSLAYATADYLAGKIAAKTLFATHYFELTELAEQQSGLVNVHLDAVEHNDTIAFKHTVMEGAASKSFGLQVAGLAGVPKAVLAMAKRKLALLEQHQSVVENPQPTSANHQMQQSLPLVSEPSEVEKMLEEIDPDELSPRAAHDLLYQLKALL</sequence>
<dbReference type="NCBIfam" id="NF003810">
    <property type="entry name" value="PRK05399.1"/>
    <property type="match status" value="1"/>
</dbReference>
<evidence type="ECO:0000256" key="5">
    <source>
        <dbReference type="ARBA" id="ARBA00022840"/>
    </source>
</evidence>
<dbReference type="InterPro" id="IPR007861">
    <property type="entry name" value="DNA_mismatch_repair_MutS_clamp"/>
</dbReference>
<dbReference type="EMBL" id="CP072425">
    <property type="protein sequence ID" value="QTL37050.1"/>
    <property type="molecule type" value="Genomic_DNA"/>
</dbReference>
<dbReference type="InterPro" id="IPR007860">
    <property type="entry name" value="DNA_mmatch_repair_MutS_con_dom"/>
</dbReference>
<keyword evidence="3 9" id="KW-0547">Nucleotide-binding</keyword>
<keyword evidence="13" id="KW-1185">Reference proteome</keyword>
<dbReference type="InterPro" id="IPR007695">
    <property type="entry name" value="DNA_mismatch_repair_MutS-lik_N"/>
</dbReference>
<dbReference type="InterPro" id="IPR036678">
    <property type="entry name" value="MutS_con_dom_sf"/>
</dbReference>
<dbReference type="PROSITE" id="PS00486">
    <property type="entry name" value="DNA_MISMATCH_REPAIR_2"/>
    <property type="match status" value="1"/>
</dbReference>
<dbReference type="SUPFAM" id="SSF52540">
    <property type="entry name" value="P-loop containing nucleoside triphosphate hydrolases"/>
    <property type="match status" value="1"/>
</dbReference>
<evidence type="ECO:0000256" key="6">
    <source>
        <dbReference type="ARBA" id="ARBA00023125"/>
    </source>
</evidence>
<protein>
    <recommendedName>
        <fullName evidence="2 9">DNA mismatch repair protein MutS</fullName>
    </recommendedName>
</protein>
<keyword evidence="4 9" id="KW-0227">DNA damage</keyword>
<organism evidence="12 13">
    <name type="scientific">Pseudoalteromonas viridis</name>
    <dbReference type="NCBI Taxonomy" id="339617"/>
    <lineage>
        <taxon>Bacteria</taxon>
        <taxon>Pseudomonadati</taxon>
        <taxon>Pseudomonadota</taxon>
        <taxon>Gammaproteobacteria</taxon>
        <taxon>Alteromonadales</taxon>
        <taxon>Pseudoalteromonadaceae</taxon>
        <taxon>Pseudoalteromonas</taxon>
    </lineage>
</organism>
<dbReference type="PIRSF" id="PIRSF037677">
    <property type="entry name" value="DNA_mis_repair_Msh6"/>
    <property type="match status" value="1"/>
</dbReference>
<dbReference type="InterPro" id="IPR036187">
    <property type="entry name" value="DNA_mismatch_repair_MutS_sf"/>
</dbReference>
<feature type="domain" description="DNA mismatch repair proteins mutS family" evidence="11">
    <location>
        <begin position="694"/>
        <end position="710"/>
    </location>
</feature>
<dbReference type="InterPro" id="IPR027417">
    <property type="entry name" value="P-loop_NTPase"/>
</dbReference>
<dbReference type="InterPro" id="IPR007696">
    <property type="entry name" value="DNA_mismatch_repair_MutS_core"/>
</dbReference>
<dbReference type="NCBIfam" id="TIGR01070">
    <property type="entry name" value="mutS1"/>
    <property type="match status" value="1"/>
</dbReference>
<dbReference type="InterPro" id="IPR017261">
    <property type="entry name" value="DNA_mismatch_repair_MutS/MSH"/>
</dbReference>
<evidence type="ECO:0000256" key="9">
    <source>
        <dbReference type="HAMAP-Rule" id="MF_00096"/>
    </source>
</evidence>
<dbReference type="SUPFAM" id="SSF48334">
    <property type="entry name" value="DNA repair protein MutS, domain III"/>
    <property type="match status" value="1"/>
</dbReference>
<evidence type="ECO:0000256" key="8">
    <source>
        <dbReference type="ARBA" id="ARBA00024647"/>
    </source>
</evidence>
<dbReference type="SUPFAM" id="SSF55271">
    <property type="entry name" value="DNA repair protein MutS, domain I"/>
    <property type="match status" value="1"/>
</dbReference>
<keyword evidence="5 9" id="KW-0067">ATP-binding</keyword>
<dbReference type="Gene3D" id="6.10.140.430">
    <property type="match status" value="1"/>
</dbReference>
<keyword evidence="6 9" id="KW-0238">DNA-binding</keyword>
<dbReference type="Proteomes" id="UP000665025">
    <property type="component" value="Chromosome 1"/>
</dbReference>
<dbReference type="Pfam" id="PF05190">
    <property type="entry name" value="MutS_IV"/>
    <property type="match status" value="1"/>
</dbReference>
<dbReference type="Pfam" id="PF01624">
    <property type="entry name" value="MutS_I"/>
    <property type="match status" value="1"/>
</dbReference>
<dbReference type="Gene3D" id="1.10.1420.10">
    <property type="match status" value="2"/>
</dbReference>
<dbReference type="RefSeq" id="WP_209053371.1">
    <property type="nucleotide sequence ID" value="NZ_CP072425.1"/>
</dbReference>
<dbReference type="InterPro" id="IPR005748">
    <property type="entry name" value="DNA_mismatch_repair_MutS"/>
</dbReference>
<dbReference type="CDD" id="cd03284">
    <property type="entry name" value="ABC_MutS1"/>
    <property type="match status" value="1"/>
</dbReference>
<dbReference type="Pfam" id="PF05188">
    <property type="entry name" value="MutS_II"/>
    <property type="match status" value="1"/>
</dbReference>
<dbReference type="InterPro" id="IPR016151">
    <property type="entry name" value="DNA_mismatch_repair_MutS_N"/>
</dbReference>
<reference evidence="12 13" key="1">
    <citation type="submission" date="2021-03" db="EMBL/GenBank/DDBJ databases">
        <title>Complete Genome of Pseudoalteromonas viridis Strain BBR56, a new biocontrol bacterial candidate.</title>
        <authorList>
            <person name="Handayani D.P."/>
            <person name="Isnansetyo A."/>
            <person name="Istiqomah I."/>
            <person name="Jumina J."/>
        </authorList>
    </citation>
    <scope>NUCLEOTIDE SEQUENCE [LARGE SCALE GENOMIC DNA]</scope>
    <source>
        <strain evidence="12 13">BBR56</strain>
    </source>
</reference>
<dbReference type="InterPro" id="IPR045076">
    <property type="entry name" value="MutS"/>
</dbReference>
<comment type="function">
    <text evidence="8 9">This protein is involved in the repair of mismatches in DNA. It is possible that it carries out the mismatch recognition step. This protein has a weak ATPase activity.</text>
</comment>
<dbReference type="HAMAP" id="MF_00096">
    <property type="entry name" value="MutS"/>
    <property type="match status" value="1"/>
</dbReference>
<evidence type="ECO:0000259" key="11">
    <source>
        <dbReference type="PROSITE" id="PS00486"/>
    </source>
</evidence>
<proteinExistence type="inferred from homology"/>
<evidence type="ECO:0000256" key="2">
    <source>
        <dbReference type="ARBA" id="ARBA00021982"/>
    </source>
</evidence>
<dbReference type="Gene3D" id="3.40.1170.10">
    <property type="entry name" value="DNA repair protein MutS, domain I"/>
    <property type="match status" value="1"/>
</dbReference>
<evidence type="ECO:0000256" key="1">
    <source>
        <dbReference type="ARBA" id="ARBA00006271"/>
    </source>
</evidence>
<dbReference type="PANTHER" id="PTHR11361:SF34">
    <property type="entry name" value="DNA MISMATCH REPAIR PROTEIN MSH1, MITOCHONDRIAL"/>
    <property type="match status" value="1"/>
</dbReference>
<dbReference type="Gene3D" id="3.40.50.300">
    <property type="entry name" value="P-loop containing nucleotide triphosphate hydrolases"/>
    <property type="match status" value="1"/>
</dbReference>
<comment type="similarity">
    <text evidence="1 9 10">Belongs to the DNA mismatch repair MutS family.</text>
</comment>
<gene>
    <name evidence="9 12" type="primary">mutS</name>
    <name evidence="12" type="ORF">J5X90_08510</name>
</gene>
<dbReference type="SMART" id="SM00534">
    <property type="entry name" value="MUTSac"/>
    <property type="match status" value="1"/>
</dbReference>
<dbReference type="SUPFAM" id="SSF53150">
    <property type="entry name" value="DNA repair protein MutS, domain II"/>
    <property type="match status" value="1"/>
</dbReference>
<dbReference type="SMART" id="SM00533">
    <property type="entry name" value="MUTSd"/>
    <property type="match status" value="1"/>
</dbReference>
<evidence type="ECO:0000256" key="7">
    <source>
        <dbReference type="ARBA" id="ARBA00023204"/>
    </source>
</evidence>
<accession>A0ABX7V974</accession>
<name>A0ABX7V974_9GAMM</name>
<dbReference type="Gene3D" id="3.30.420.110">
    <property type="entry name" value="MutS, connector domain"/>
    <property type="match status" value="1"/>
</dbReference>
<dbReference type="Pfam" id="PF00488">
    <property type="entry name" value="MutS_V"/>
    <property type="match status" value="1"/>
</dbReference>
<evidence type="ECO:0000256" key="4">
    <source>
        <dbReference type="ARBA" id="ARBA00022763"/>
    </source>
</evidence>
<dbReference type="PANTHER" id="PTHR11361">
    <property type="entry name" value="DNA MISMATCH REPAIR PROTEIN MUTS FAMILY MEMBER"/>
    <property type="match status" value="1"/>
</dbReference>
<evidence type="ECO:0000313" key="13">
    <source>
        <dbReference type="Proteomes" id="UP000665025"/>
    </source>
</evidence>
<dbReference type="InterPro" id="IPR000432">
    <property type="entry name" value="DNA_mismatch_repair_MutS_C"/>
</dbReference>